<sequence>MSEGRIMIAGTSQGVIMRAAEMSEGVIMSEHVWETLVPACLPACLHDWPDGGKVGGSGGAGREGGDRGGGGRGGGGREGGDRGGGGGGDRNGHPGGWGYDPLG</sequence>
<gene>
    <name evidence="2" type="ORF">Pcinc_037730</name>
</gene>
<protein>
    <submittedName>
        <fullName evidence="2">Uncharacterized protein</fullName>
    </submittedName>
</protein>
<evidence type="ECO:0000256" key="1">
    <source>
        <dbReference type="SAM" id="MobiDB-lite"/>
    </source>
</evidence>
<evidence type="ECO:0000313" key="2">
    <source>
        <dbReference type="EMBL" id="KAK3855894.1"/>
    </source>
</evidence>
<dbReference type="Proteomes" id="UP001286313">
    <property type="component" value="Unassembled WGS sequence"/>
</dbReference>
<dbReference type="AlphaFoldDB" id="A0AAE1BVE8"/>
<feature type="region of interest" description="Disordered" evidence="1">
    <location>
        <begin position="47"/>
        <end position="103"/>
    </location>
</feature>
<reference evidence="2" key="1">
    <citation type="submission" date="2023-10" db="EMBL/GenBank/DDBJ databases">
        <title>Genome assemblies of two species of porcelain crab, Petrolisthes cinctipes and Petrolisthes manimaculis (Anomura: Porcellanidae).</title>
        <authorList>
            <person name="Angst P."/>
        </authorList>
    </citation>
    <scope>NUCLEOTIDE SEQUENCE</scope>
    <source>
        <strain evidence="2">PB745_01</strain>
        <tissue evidence="2">Gill</tissue>
    </source>
</reference>
<dbReference type="EMBL" id="JAWQEG010006058">
    <property type="protein sequence ID" value="KAK3855894.1"/>
    <property type="molecule type" value="Genomic_DNA"/>
</dbReference>
<feature type="compositionally biased region" description="Gly residues" evidence="1">
    <location>
        <begin position="52"/>
        <end position="103"/>
    </location>
</feature>
<name>A0AAE1BVE8_PETCI</name>
<comment type="caution">
    <text evidence="2">The sequence shown here is derived from an EMBL/GenBank/DDBJ whole genome shotgun (WGS) entry which is preliminary data.</text>
</comment>
<keyword evidence="3" id="KW-1185">Reference proteome</keyword>
<proteinExistence type="predicted"/>
<accession>A0AAE1BVE8</accession>
<organism evidence="2 3">
    <name type="scientific">Petrolisthes cinctipes</name>
    <name type="common">Flat porcelain crab</name>
    <dbReference type="NCBI Taxonomy" id="88211"/>
    <lineage>
        <taxon>Eukaryota</taxon>
        <taxon>Metazoa</taxon>
        <taxon>Ecdysozoa</taxon>
        <taxon>Arthropoda</taxon>
        <taxon>Crustacea</taxon>
        <taxon>Multicrustacea</taxon>
        <taxon>Malacostraca</taxon>
        <taxon>Eumalacostraca</taxon>
        <taxon>Eucarida</taxon>
        <taxon>Decapoda</taxon>
        <taxon>Pleocyemata</taxon>
        <taxon>Anomura</taxon>
        <taxon>Galatheoidea</taxon>
        <taxon>Porcellanidae</taxon>
        <taxon>Petrolisthes</taxon>
    </lineage>
</organism>
<evidence type="ECO:0000313" key="3">
    <source>
        <dbReference type="Proteomes" id="UP001286313"/>
    </source>
</evidence>